<protein>
    <submittedName>
        <fullName evidence="2">NUDIX domain-containing protein</fullName>
    </submittedName>
</protein>
<sequence length="153" mass="16162">MPVPRAVAVVVDGSRALVVKRFLRRESAEACVTCAAGHSGPTCPGHHYAVLPGGHVEEGETAEAAALREPAEETTLGARIDRLLWTGRHNGRPASYFLVADVTGVPVLSGEEAGAHGPDNRFELVWASADEFDRLGLHPADVREPLARLLAGG</sequence>
<evidence type="ECO:0000313" key="2">
    <source>
        <dbReference type="EMBL" id="MFD1148903.1"/>
    </source>
</evidence>
<accession>A0ABW3QVP6</accession>
<evidence type="ECO:0000259" key="1">
    <source>
        <dbReference type="PROSITE" id="PS51462"/>
    </source>
</evidence>
<name>A0ABW3QVP6_9PSEU</name>
<dbReference type="EMBL" id="JBHTLK010000082">
    <property type="protein sequence ID" value="MFD1148903.1"/>
    <property type="molecule type" value="Genomic_DNA"/>
</dbReference>
<dbReference type="RefSeq" id="WP_380724318.1">
    <property type="nucleotide sequence ID" value="NZ_JBHTLK010000082.1"/>
</dbReference>
<feature type="domain" description="Nudix hydrolase" evidence="1">
    <location>
        <begin position="1"/>
        <end position="150"/>
    </location>
</feature>
<reference evidence="3" key="1">
    <citation type="journal article" date="2019" name="Int. J. Syst. Evol. Microbiol.">
        <title>The Global Catalogue of Microorganisms (GCM) 10K type strain sequencing project: providing services to taxonomists for standard genome sequencing and annotation.</title>
        <authorList>
            <consortium name="The Broad Institute Genomics Platform"/>
            <consortium name="The Broad Institute Genome Sequencing Center for Infectious Disease"/>
            <person name="Wu L."/>
            <person name="Ma J."/>
        </authorList>
    </citation>
    <scope>NUCLEOTIDE SEQUENCE [LARGE SCALE GENOMIC DNA]</scope>
    <source>
        <strain evidence="3">CCUG 60214</strain>
    </source>
</reference>
<proteinExistence type="predicted"/>
<dbReference type="PROSITE" id="PS51462">
    <property type="entry name" value="NUDIX"/>
    <property type="match status" value="1"/>
</dbReference>
<gene>
    <name evidence="2" type="ORF">ACFQ3T_17370</name>
</gene>
<dbReference type="Gene3D" id="3.90.79.10">
    <property type="entry name" value="Nucleoside Triphosphate Pyrophosphohydrolase"/>
    <property type="match status" value="1"/>
</dbReference>
<organism evidence="2 3">
    <name type="scientific">Saccharothrix hoggarensis</name>
    <dbReference type="NCBI Taxonomy" id="913853"/>
    <lineage>
        <taxon>Bacteria</taxon>
        <taxon>Bacillati</taxon>
        <taxon>Actinomycetota</taxon>
        <taxon>Actinomycetes</taxon>
        <taxon>Pseudonocardiales</taxon>
        <taxon>Pseudonocardiaceae</taxon>
        <taxon>Saccharothrix</taxon>
    </lineage>
</organism>
<dbReference type="InterPro" id="IPR000086">
    <property type="entry name" value="NUDIX_hydrolase_dom"/>
</dbReference>
<dbReference type="Pfam" id="PF00293">
    <property type="entry name" value="NUDIX"/>
    <property type="match status" value="1"/>
</dbReference>
<dbReference type="InterPro" id="IPR015797">
    <property type="entry name" value="NUDIX_hydrolase-like_dom_sf"/>
</dbReference>
<evidence type="ECO:0000313" key="3">
    <source>
        <dbReference type="Proteomes" id="UP001597168"/>
    </source>
</evidence>
<dbReference type="SUPFAM" id="SSF55811">
    <property type="entry name" value="Nudix"/>
    <property type="match status" value="1"/>
</dbReference>
<dbReference type="Proteomes" id="UP001597168">
    <property type="component" value="Unassembled WGS sequence"/>
</dbReference>
<comment type="caution">
    <text evidence="2">The sequence shown here is derived from an EMBL/GenBank/DDBJ whole genome shotgun (WGS) entry which is preliminary data.</text>
</comment>
<keyword evidence="3" id="KW-1185">Reference proteome</keyword>